<gene>
    <name evidence="2" type="ORF">SAMN05444406_10335</name>
</gene>
<protein>
    <submittedName>
        <fullName evidence="2">Sulfur carrier protein ThiS (Thiamine biosynthesis)</fullName>
    </submittedName>
</protein>
<feature type="domain" description="Ubiquitin Mut7-C" evidence="1">
    <location>
        <begin position="5"/>
        <end position="72"/>
    </location>
</feature>
<proteinExistence type="predicted"/>
<dbReference type="Proteomes" id="UP000198577">
    <property type="component" value="Unassembled WGS sequence"/>
</dbReference>
<accession>A0A1I5SSA9</accession>
<dbReference type="STRING" id="937334.SAMN05444406_10335"/>
<sequence length="76" mass="8681">MRIGVEVNDFFEKYGGKTGKFEMEIDPGFNVQKLLQKLNIPQDRVGFVIVNQKRVDFDYVFSEGDEVHILPFAIGG</sequence>
<reference evidence="2 3" key="1">
    <citation type="submission" date="2016-10" db="EMBL/GenBank/DDBJ databases">
        <authorList>
            <person name="de Groot N.N."/>
        </authorList>
    </citation>
    <scope>NUCLEOTIDE SEQUENCE [LARGE SCALE GENOMIC DNA]</scope>
    <source>
        <strain evidence="2 3">DSM 20678</strain>
    </source>
</reference>
<dbReference type="AlphaFoldDB" id="A0A1I5SSA9"/>
<dbReference type="OrthoDB" id="1808557at2"/>
<evidence type="ECO:0000259" key="1">
    <source>
        <dbReference type="Pfam" id="PF14451"/>
    </source>
</evidence>
<dbReference type="InterPro" id="IPR012675">
    <property type="entry name" value="Beta-grasp_dom_sf"/>
</dbReference>
<dbReference type="RefSeq" id="WP_025748684.1">
    <property type="nucleotide sequence ID" value="NZ_FOXR01000003.1"/>
</dbReference>
<organism evidence="2 3">
    <name type="scientific">Caldicoprobacter faecalis</name>
    <dbReference type="NCBI Taxonomy" id="937334"/>
    <lineage>
        <taxon>Bacteria</taxon>
        <taxon>Bacillati</taxon>
        <taxon>Bacillota</taxon>
        <taxon>Clostridia</taxon>
        <taxon>Caldicoprobacterales</taxon>
        <taxon>Caldicoprobacteraceae</taxon>
        <taxon>Caldicoprobacter</taxon>
    </lineage>
</organism>
<dbReference type="EMBL" id="FOXR01000003">
    <property type="protein sequence ID" value="SFP73684.1"/>
    <property type="molecule type" value="Genomic_DNA"/>
</dbReference>
<dbReference type="InterPro" id="IPR016155">
    <property type="entry name" value="Mopterin_synth/thiamin_S_b"/>
</dbReference>
<evidence type="ECO:0000313" key="3">
    <source>
        <dbReference type="Proteomes" id="UP000198577"/>
    </source>
</evidence>
<keyword evidence="3" id="KW-1185">Reference proteome</keyword>
<dbReference type="InterPro" id="IPR027798">
    <property type="entry name" value="Ub_Mut7C"/>
</dbReference>
<name>A0A1I5SSA9_9FIRM</name>
<evidence type="ECO:0000313" key="2">
    <source>
        <dbReference type="EMBL" id="SFP73684.1"/>
    </source>
</evidence>
<dbReference type="Pfam" id="PF14451">
    <property type="entry name" value="Ub-Mut7C"/>
    <property type="match status" value="1"/>
</dbReference>
<dbReference type="Gene3D" id="3.10.20.30">
    <property type="match status" value="1"/>
</dbReference>
<dbReference type="SUPFAM" id="SSF54285">
    <property type="entry name" value="MoaD/ThiS"/>
    <property type="match status" value="1"/>
</dbReference>